<sequence>MKSILKGNGHKTLLVRTASPSSFSYKPLASASRLDRRKRTAEGTARLLSRPPPRPAAASLPLLPEQNPTRHPSLLSSHQQRWKPGESYHLPSFRLPLFKTGAGMANRRTAATAKRSFFGED</sequence>
<evidence type="ECO:0000256" key="1">
    <source>
        <dbReference type="SAM" id="MobiDB-lite"/>
    </source>
</evidence>
<reference evidence="2" key="1">
    <citation type="submission" date="2022-12" db="EMBL/GenBank/DDBJ databases">
        <authorList>
            <person name="Alioto T."/>
            <person name="Alioto T."/>
            <person name="Gomez Garrido J."/>
        </authorList>
    </citation>
    <scope>NUCLEOTIDE SEQUENCE</scope>
</reference>
<gene>
    <name evidence="2" type="ORF">PODLI_1B039710</name>
</gene>
<protein>
    <submittedName>
        <fullName evidence="2">Uncharacterized protein</fullName>
    </submittedName>
</protein>
<proteinExistence type="predicted"/>
<organism evidence="2 3">
    <name type="scientific">Podarcis lilfordi</name>
    <name type="common">Lilford's wall lizard</name>
    <dbReference type="NCBI Taxonomy" id="74358"/>
    <lineage>
        <taxon>Eukaryota</taxon>
        <taxon>Metazoa</taxon>
        <taxon>Chordata</taxon>
        <taxon>Craniata</taxon>
        <taxon>Vertebrata</taxon>
        <taxon>Euteleostomi</taxon>
        <taxon>Lepidosauria</taxon>
        <taxon>Squamata</taxon>
        <taxon>Bifurcata</taxon>
        <taxon>Unidentata</taxon>
        <taxon>Episquamata</taxon>
        <taxon>Laterata</taxon>
        <taxon>Lacertibaenia</taxon>
        <taxon>Lacertidae</taxon>
        <taxon>Podarcis</taxon>
    </lineage>
</organism>
<dbReference type="EMBL" id="OX395134">
    <property type="protein sequence ID" value="CAI5784963.1"/>
    <property type="molecule type" value="Genomic_DNA"/>
</dbReference>
<feature type="compositionally biased region" description="Polar residues" evidence="1">
    <location>
        <begin position="66"/>
        <end position="79"/>
    </location>
</feature>
<dbReference type="Proteomes" id="UP001178461">
    <property type="component" value="Chromosome 9"/>
</dbReference>
<feature type="region of interest" description="Disordered" evidence="1">
    <location>
        <begin position="23"/>
        <end position="87"/>
    </location>
</feature>
<evidence type="ECO:0000313" key="2">
    <source>
        <dbReference type="EMBL" id="CAI5784963.1"/>
    </source>
</evidence>
<name>A0AA35KWR0_9SAUR</name>
<accession>A0AA35KWR0</accession>
<dbReference type="AlphaFoldDB" id="A0AA35KWR0"/>
<evidence type="ECO:0000313" key="3">
    <source>
        <dbReference type="Proteomes" id="UP001178461"/>
    </source>
</evidence>
<keyword evidence="3" id="KW-1185">Reference proteome</keyword>